<dbReference type="InterPro" id="IPR006379">
    <property type="entry name" value="HAD-SF_hydro_IIB"/>
</dbReference>
<dbReference type="EC" id="3.-.-.-" evidence="1"/>
<dbReference type="NCBIfam" id="TIGR01484">
    <property type="entry name" value="HAD-SF-IIB"/>
    <property type="match status" value="1"/>
</dbReference>
<evidence type="ECO:0000313" key="1">
    <source>
        <dbReference type="EMBL" id="STC70006.1"/>
    </source>
</evidence>
<dbReference type="EMBL" id="UFXQ01000001">
    <property type="protein sequence ID" value="STC70006.1"/>
    <property type="molecule type" value="Genomic_DNA"/>
</dbReference>
<keyword evidence="1" id="KW-0378">Hydrolase</keyword>
<dbReference type="AlphaFoldDB" id="A0A376CNA7"/>
<sequence>MSSPRLVALDMDGTLLDEKGRIPDEFWDLLGRAKQQGVTIAPASGRQLATLRDMFEVTNERPDTFIAENGTVVWHKGEIVSEKPMRKDIVNAVLDALDNVGFPVHVVLCKAQASYTDENLPADVTAEVDKYYHANQHVASLRDVVDTHVVKIALYVETDAERDALPVVREVAPDYTLAVSSKHWLDVMAPGANKGVALLDLAKALGIKQEDTAAIGDYLNDYELLQAAGTAVAMENAHPDLKAIADEITTSNIDHGALKTLRKWLS</sequence>
<organism evidence="1 2">
    <name type="scientific">Corynebacterium pilosum</name>
    <dbReference type="NCBI Taxonomy" id="35756"/>
    <lineage>
        <taxon>Bacteria</taxon>
        <taxon>Bacillati</taxon>
        <taxon>Actinomycetota</taxon>
        <taxon>Actinomycetes</taxon>
        <taxon>Mycobacteriales</taxon>
        <taxon>Corynebacteriaceae</taxon>
        <taxon>Corynebacterium</taxon>
    </lineage>
</organism>
<reference evidence="1 2" key="1">
    <citation type="submission" date="2018-06" db="EMBL/GenBank/DDBJ databases">
        <authorList>
            <consortium name="Pathogen Informatics"/>
            <person name="Doyle S."/>
        </authorList>
    </citation>
    <scope>NUCLEOTIDE SEQUENCE [LARGE SCALE GENOMIC DNA]</scope>
    <source>
        <strain evidence="1 2">NCTC11862</strain>
    </source>
</reference>
<name>A0A376CNA7_9CORY</name>
<evidence type="ECO:0000313" key="2">
    <source>
        <dbReference type="Proteomes" id="UP000254467"/>
    </source>
</evidence>
<dbReference type="OrthoDB" id="3180855at2"/>
<dbReference type="GO" id="GO:0005829">
    <property type="term" value="C:cytosol"/>
    <property type="evidence" value="ECO:0007669"/>
    <property type="project" value="TreeGrafter"/>
</dbReference>
<dbReference type="Gene3D" id="3.40.50.1000">
    <property type="entry name" value="HAD superfamily/HAD-like"/>
    <property type="match status" value="1"/>
</dbReference>
<accession>A0A376CNA7</accession>
<gene>
    <name evidence="1" type="ORF">NCTC11862_01812</name>
</gene>
<proteinExistence type="predicted"/>
<dbReference type="NCBIfam" id="TIGR00099">
    <property type="entry name" value="Cof-subfamily"/>
    <property type="match status" value="1"/>
</dbReference>
<dbReference type="PANTHER" id="PTHR10000:SF53">
    <property type="entry name" value="5-AMINO-6-(5-PHOSPHO-D-RIBITYLAMINO)URACIL PHOSPHATASE YBJI-RELATED"/>
    <property type="match status" value="1"/>
</dbReference>
<dbReference type="PANTHER" id="PTHR10000">
    <property type="entry name" value="PHOSPHOSERINE PHOSPHATASE"/>
    <property type="match status" value="1"/>
</dbReference>
<dbReference type="InterPro" id="IPR023214">
    <property type="entry name" value="HAD_sf"/>
</dbReference>
<dbReference type="GO" id="GO:0016791">
    <property type="term" value="F:phosphatase activity"/>
    <property type="evidence" value="ECO:0007669"/>
    <property type="project" value="UniProtKB-ARBA"/>
</dbReference>
<dbReference type="SFLD" id="SFLDG01140">
    <property type="entry name" value="C2.B:_Phosphomannomutase_and_P"/>
    <property type="match status" value="1"/>
</dbReference>
<keyword evidence="2" id="KW-1185">Reference proteome</keyword>
<dbReference type="STRING" id="35756.GCA_001044155_02820"/>
<dbReference type="GO" id="GO:0000287">
    <property type="term" value="F:magnesium ion binding"/>
    <property type="evidence" value="ECO:0007669"/>
    <property type="project" value="TreeGrafter"/>
</dbReference>
<dbReference type="RefSeq" id="WP_018581134.1">
    <property type="nucleotide sequence ID" value="NZ_LDYD01000009.1"/>
</dbReference>
<dbReference type="SFLD" id="SFLDS00003">
    <property type="entry name" value="Haloacid_Dehalogenase"/>
    <property type="match status" value="1"/>
</dbReference>
<dbReference type="Gene3D" id="3.30.1240.10">
    <property type="match status" value="1"/>
</dbReference>
<dbReference type="InterPro" id="IPR000150">
    <property type="entry name" value="Cof"/>
</dbReference>
<protein>
    <submittedName>
        <fullName evidence="1">HAD family hydrolase</fullName>
        <ecNumber evidence="1">3.-.-.-</ecNumber>
    </submittedName>
</protein>
<dbReference type="InterPro" id="IPR036412">
    <property type="entry name" value="HAD-like_sf"/>
</dbReference>
<dbReference type="Pfam" id="PF08282">
    <property type="entry name" value="Hydrolase_3"/>
    <property type="match status" value="1"/>
</dbReference>
<dbReference type="SUPFAM" id="SSF56784">
    <property type="entry name" value="HAD-like"/>
    <property type="match status" value="1"/>
</dbReference>
<dbReference type="Proteomes" id="UP000254467">
    <property type="component" value="Unassembled WGS sequence"/>
</dbReference>